<evidence type="ECO:0000313" key="2">
    <source>
        <dbReference type="Proteomes" id="UP001605036"/>
    </source>
</evidence>
<reference evidence="1 2" key="1">
    <citation type="submission" date="2024-09" db="EMBL/GenBank/DDBJ databases">
        <title>Chromosome-scale assembly of Riccia fluitans.</title>
        <authorList>
            <person name="Paukszto L."/>
            <person name="Sawicki J."/>
            <person name="Karawczyk K."/>
            <person name="Piernik-Szablinska J."/>
            <person name="Szczecinska M."/>
            <person name="Mazdziarz M."/>
        </authorList>
    </citation>
    <scope>NUCLEOTIDE SEQUENCE [LARGE SCALE GENOMIC DNA]</scope>
    <source>
        <strain evidence="1">Rf_01</strain>
        <tissue evidence="1">Aerial parts of the thallus</tissue>
    </source>
</reference>
<dbReference type="Gene3D" id="2.60.40.1760">
    <property type="entry name" value="glycosyl hydrolase (family 31)"/>
    <property type="match status" value="1"/>
</dbReference>
<evidence type="ECO:0000313" key="1">
    <source>
        <dbReference type="EMBL" id="KAL2610528.1"/>
    </source>
</evidence>
<protein>
    <submittedName>
        <fullName evidence="1">Uncharacterized protein</fullName>
    </submittedName>
</protein>
<dbReference type="Proteomes" id="UP001605036">
    <property type="component" value="Unassembled WGS sequence"/>
</dbReference>
<keyword evidence="2" id="KW-1185">Reference proteome</keyword>
<gene>
    <name evidence="1" type="ORF">R1flu_029101</name>
</gene>
<proteinExistence type="predicted"/>
<dbReference type="EMBL" id="JBHFFA010000008">
    <property type="protein sequence ID" value="KAL2610528.1"/>
    <property type="molecule type" value="Genomic_DNA"/>
</dbReference>
<accession>A0ABD1XSM9</accession>
<organism evidence="1 2">
    <name type="scientific">Riccia fluitans</name>
    <dbReference type="NCBI Taxonomy" id="41844"/>
    <lineage>
        <taxon>Eukaryota</taxon>
        <taxon>Viridiplantae</taxon>
        <taxon>Streptophyta</taxon>
        <taxon>Embryophyta</taxon>
        <taxon>Marchantiophyta</taxon>
        <taxon>Marchantiopsida</taxon>
        <taxon>Marchantiidae</taxon>
        <taxon>Marchantiales</taxon>
        <taxon>Ricciaceae</taxon>
        <taxon>Riccia</taxon>
    </lineage>
</organism>
<sequence>MHLIDPQLTDASNGFTINKTHPTIFGDIRGGVNWQFFTEVLLHVGALWLCSLQAEDRGNAFQHHSWFWYGRVGLQRPVSGNNNSAARVGGSVRNGREHQAQWVEAGTQSRYTFWATDIGSNIPDIDLCGTCPFCLAMRDGVAHGVLLWDSNGMDYRAWRYFLDVPG</sequence>
<name>A0ABD1XSM9_9MARC</name>
<comment type="caution">
    <text evidence="1">The sequence shown here is derived from an EMBL/GenBank/DDBJ whole genome shotgun (WGS) entry which is preliminary data.</text>
</comment>
<dbReference type="AlphaFoldDB" id="A0ABD1XSM9"/>